<evidence type="ECO:0000313" key="2">
    <source>
        <dbReference type="Proteomes" id="UP000265800"/>
    </source>
</evidence>
<comment type="caution">
    <text evidence="1">The sequence shown here is derived from an EMBL/GenBank/DDBJ whole genome shotgun (WGS) entry which is preliminary data.</text>
</comment>
<dbReference type="Proteomes" id="UP000265800">
    <property type="component" value="Unassembled WGS sequence"/>
</dbReference>
<evidence type="ECO:0000313" key="1">
    <source>
        <dbReference type="EMBL" id="RIH81261.1"/>
    </source>
</evidence>
<protein>
    <submittedName>
        <fullName evidence="1">Uncharacterized protein</fullName>
    </submittedName>
</protein>
<sequence>MLWAPIEELLKAPAYAEERPLPKGFAGLLPQPRRVWHYPWRGYDIWGVTGNILHDLLERLRAMKG</sequence>
<reference evidence="1 2" key="1">
    <citation type="submission" date="2018-08" db="EMBL/GenBank/DDBJ databases">
        <title>Meiothermus luteus KCTC 52599 genome sequencing project.</title>
        <authorList>
            <person name="Da Costa M.S."/>
            <person name="Albuquerque L."/>
            <person name="Raposo P."/>
            <person name="Froufe H.J.C."/>
            <person name="Barroso C.S."/>
            <person name="Egas C."/>
        </authorList>
    </citation>
    <scope>NUCLEOTIDE SEQUENCE [LARGE SCALE GENOMIC DNA]</scope>
    <source>
        <strain evidence="1 2">KCTC 52599</strain>
    </source>
</reference>
<proteinExistence type="predicted"/>
<name>A0A399EG55_9DEIN</name>
<accession>A0A399EG55</accession>
<dbReference type="Gene3D" id="3.90.79.10">
    <property type="entry name" value="Nucleoside Triphosphate Pyrophosphohydrolase"/>
    <property type="match status" value="1"/>
</dbReference>
<dbReference type="AlphaFoldDB" id="A0A399EG55"/>
<gene>
    <name evidence="1" type="ORF">Mlute_02851</name>
</gene>
<dbReference type="EMBL" id="QWKZ01000179">
    <property type="protein sequence ID" value="RIH81261.1"/>
    <property type="molecule type" value="Genomic_DNA"/>
</dbReference>
<keyword evidence="2" id="KW-1185">Reference proteome</keyword>
<organism evidence="1 2">
    <name type="scientific">Meiothermus luteus</name>
    <dbReference type="NCBI Taxonomy" id="2026184"/>
    <lineage>
        <taxon>Bacteria</taxon>
        <taxon>Thermotogati</taxon>
        <taxon>Deinococcota</taxon>
        <taxon>Deinococci</taxon>
        <taxon>Thermales</taxon>
        <taxon>Thermaceae</taxon>
        <taxon>Meiothermus</taxon>
    </lineage>
</organism>